<dbReference type="OrthoDB" id="9783171at2"/>
<evidence type="ECO:0000259" key="2">
    <source>
        <dbReference type="Pfam" id="PF13640"/>
    </source>
</evidence>
<dbReference type="Gene3D" id="2.60.120.620">
    <property type="entry name" value="q2cbj1_9rhob like domain"/>
    <property type="match status" value="1"/>
</dbReference>
<gene>
    <name evidence="3" type="ORF">CW354_19625</name>
</gene>
<dbReference type="RefSeq" id="WP_104831748.1">
    <property type="nucleotide sequence ID" value="NZ_PJCH01000015.1"/>
</dbReference>
<dbReference type="InterPro" id="IPR044862">
    <property type="entry name" value="Pro_4_hyd_alph_FE2OG_OXY"/>
</dbReference>
<dbReference type="GO" id="GO:0008198">
    <property type="term" value="F:ferrous iron binding"/>
    <property type="evidence" value="ECO:0007669"/>
    <property type="project" value="TreeGrafter"/>
</dbReference>
<dbReference type="GO" id="GO:0071456">
    <property type="term" value="P:cellular response to hypoxia"/>
    <property type="evidence" value="ECO:0007669"/>
    <property type="project" value="TreeGrafter"/>
</dbReference>
<comment type="caution">
    <text evidence="3">The sequence shown here is derived from an EMBL/GenBank/DDBJ whole genome shotgun (WGS) entry which is preliminary data.</text>
</comment>
<dbReference type="Proteomes" id="UP000239504">
    <property type="component" value="Unassembled WGS sequence"/>
</dbReference>
<dbReference type="PANTHER" id="PTHR12907:SF26">
    <property type="entry name" value="HIF PROLYL HYDROXYLASE, ISOFORM C"/>
    <property type="match status" value="1"/>
</dbReference>
<proteinExistence type="predicted"/>
<reference evidence="3 4" key="1">
    <citation type="submission" date="2017-12" db="EMBL/GenBank/DDBJ databases">
        <authorList>
            <person name="Hurst M.R.H."/>
        </authorList>
    </citation>
    <scope>NUCLEOTIDE SEQUENCE [LARGE SCALE GENOMIC DNA]</scope>
    <source>
        <strain evidence="3 4">SY-3-19</strain>
    </source>
</reference>
<sequence length="279" mass="31492">MTMTSDIGEDIAGAVAARLRRDEDALRGAWESAPAGVARHVMIDNLLEPGLTMRIYRAFPPESEDWRRLDSFRERKKTFAKLDRIDPLIGAATDAFQQPDVVAAVAAITGMRDLEPDPSLYAGGVSKMDRGDFLNPHIDNSHNADRTRYRRLNLLFYVSPDWRAEHGGNLELWDSHVKTPLEIPSLFNRLVIMETDRTSWHSVNPVVADAARCCVSNYYFSAASPDGADYYHVTSFMGRPEQPFLRFVNAADNMLRQQIASRLKISRGKKLRRLPENAS</sequence>
<dbReference type="GO" id="GO:0031543">
    <property type="term" value="F:peptidyl-proline dioxygenase activity"/>
    <property type="evidence" value="ECO:0007669"/>
    <property type="project" value="TreeGrafter"/>
</dbReference>
<accession>A0A2S7K1Z5</accession>
<evidence type="ECO:0000256" key="1">
    <source>
        <dbReference type="ARBA" id="ARBA00022896"/>
    </source>
</evidence>
<keyword evidence="4" id="KW-1185">Reference proteome</keyword>
<dbReference type="InterPro" id="IPR051559">
    <property type="entry name" value="HIF_prolyl_hydroxylases"/>
</dbReference>
<dbReference type="GO" id="GO:0031418">
    <property type="term" value="F:L-ascorbic acid binding"/>
    <property type="evidence" value="ECO:0007669"/>
    <property type="project" value="UniProtKB-KW"/>
</dbReference>
<evidence type="ECO:0000313" key="3">
    <source>
        <dbReference type="EMBL" id="PQA86535.1"/>
    </source>
</evidence>
<dbReference type="EMBL" id="PJCH01000015">
    <property type="protein sequence ID" value="PQA86535.1"/>
    <property type="molecule type" value="Genomic_DNA"/>
</dbReference>
<protein>
    <submittedName>
        <fullName evidence="3">2OG-Fe(II) oxygenase</fullName>
    </submittedName>
</protein>
<dbReference type="Pfam" id="PF13640">
    <property type="entry name" value="2OG-FeII_Oxy_3"/>
    <property type="match status" value="1"/>
</dbReference>
<dbReference type="PANTHER" id="PTHR12907">
    <property type="entry name" value="EGL NINE HOMOLOG-RELATED"/>
    <property type="match status" value="1"/>
</dbReference>
<feature type="domain" description="Prolyl 4-hydroxylase alpha subunit Fe(2+) 2OG dioxygenase" evidence="2">
    <location>
        <begin position="125"/>
        <end position="219"/>
    </location>
</feature>
<name>A0A2S7K1Z5_9PROT</name>
<organism evidence="3 4">
    <name type="scientific">Hyphococcus luteus</name>
    <dbReference type="NCBI Taxonomy" id="2058213"/>
    <lineage>
        <taxon>Bacteria</taxon>
        <taxon>Pseudomonadati</taxon>
        <taxon>Pseudomonadota</taxon>
        <taxon>Alphaproteobacteria</taxon>
        <taxon>Parvularculales</taxon>
        <taxon>Parvularculaceae</taxon>
        <taxon>Hyphococcus</taxon>
    </lineage>
</organism>
<keyword evidence="1" id="KW-0847">Vitamin C</keyword>
<evidence type="ECO:0000313" key="4">
    <source>
        <dbReference type="Proteomes" id="UP000239504"/>
    </source>
</evidence>
<dbReference type="AlphaFoldDB" id="A0A2S7K1Z5"/>